<accession>A0AAD1X5E9</accession>
<comment type="caution">
    <text evidence="2">The sequence shown here is derived from an EMBL/GenBank/DDBJ whole genome shotgun (WGS) entry which is preliminary data.</text>
</comment>
<evidence type="ECO:0000256" key="1">
    <source>
        <dbReference type="SAM" id="MobiDB-lite"/>
    </source>
</evidence>
<feature type="compositionally biased region" description="Basic and acidic residues" evidence="1">
    <location>
        <begin position="25"/>
        <end position="41"/>
    </location>
</feature>
<keyword evidence="3" id="KW-1185">Reference proteome</keyword>
<proteinExistence type="predicted"/>
<sequence>MMEKKFSSKSRHFEQQCKARLTEEFKDEIQSLKDQNDAKDTELEEQKEETKQARQDIEDTKKQRDDISAQKESLQNENKDLKDFKAQLEEDLKAKVDQIEESKIQHAKDQEEMAKVFEELKESESTLEETKEMIKGLYKNICPDFNPESKELKLNMSEDKSKNLVKAMGESKYSFGDMNRLQIDKISNEDHTLNNFLKNCSHSSLRLLSFNHSYLGSNGSEAVKVKFYEEGMQNLLANVTREVYLRHLIVDASDLSQIVKACVNSERLTINWSKISTSDSLDFSTPAQTKLQYLSFYDCGGKWCSEEWDKYPARFEKIILAIKNSSLKNSLNTINVGCCKISVSKVTELLAAHDLSHISVVDEKNQPLKE</sequence>
<feature type="compositionally biased region" description="Basic and acidic residues" evidence="1">
    <location>
        <begin position="48"/>
        <end position="69"/>
    </location>
</feature>
<organism evidence="2 3">
    <name type="scientific">Euplotes crassus</name>
    <dbReference type="NCBI Taxonomy" id="5936"/>
    <lineage>
        <taxon>Eukaryota</taxon>
        <taxon>Sar</taxon>
        <taxon>Alveolata</taxon>
        <taxon>Ciliophora</taxon>
        <taxon>Intramacronucleata</taxon>
        <taxon>Spirotrichea</taxon>
        <taxon>Hypotrichia</taxon>
        <taxon>Euplotida</taxon>
        <taxon>Euplotidae</taxon>
        <taxon>Moneuplotes</taxon>
    </lineage>
</organism>
<gene>
    <name evidence="2" type="ORF">ECRASSUSDP1_LOCUS2720</name>
</gene>
<reference evidence="2" key="1">
    <citation type="submission" date="2023-07" db="EMBL/GenBank/DDBJ databases">
        <authorList>
            <consortium name="AG Swart"/>
            <person name="Singh M."/>
            <person name="Singh A."/>
            <person name="Seah K."/>
            <person name="Emmerich C."/>
        </authorList>
    </citation>
    <scope>NUCLEOTIDE SEQUENCE</scope>
    <source>
        <strain evidence="2">DP1</strain>
    </source>
</reference>
<evidence type="ECO:0000313" key="3">
    <source>
        <dbReference type="Proteomes" id="UP001295684"/>
    </source>
</evidence>
<evidence type="ECO:0000313" key="2">
    <source>
        <dbReference type="EMBL" id="CAI2361409.1"/>
    </source>
</evidence>
<name>A0AAD1X5E9_EUPCR</name>
<feature type="region of interest" description="Disordered" evidence="1">
    <location>
        <begin position="25"/>
        <end position="81"/>
    </location>
</feature>
<protein>
    <submittedName>
        <fullName evidence="2">Uncharacterized protein</fullName>
    </submittedName>
</protein>
<dbReference type="Proteomes" id="UP001295684">
    <property type="component" value="Unassembled WGS sequence"/>
</dbReference>
<dbReference type="EMBL" id="CAMPGE010002600">
    <property type="protein sequence ID" value="CAI2361409.1"/>
    <property type="molecule type" value="Genomic_DNA"/>
</dbReference>
<dbReference type="AlphaFoldDB" id="A0AAD1X5E9"/>